<name>A0AAD9V108_ACRCE</name>
<accession>A0AAD9V108</accession>
<gene>
    <name evidence="1" type="ORF">P5673_021061</name>
</gene>
<reference evidence="1" key="2">
    <citation type="journal article" date="2023" name="Science">
        <title>Genomic signatures of disease resistance in endangered staghorn corals.</title>
        <authorList>
            <person name="Vollmer S.V."/>
            <person name="Selwyn J.D."/>
            <person name="Despard B.A."/>
            <person name="Roesel C.L."/>
        </authorList>
    </citation>
    <scope>NUCLEOTIDE SEQUENCE</scope>
    <source>
        <strain evidence="1">K2</strain>
    </source>
</reference>
<evidence type="ECO:0000313" key="1">
    <source>
        <dbReference type="EMBL" id="KAK2556850.1"/>
    </source>
</evidence>
<organism evidence="1 2">
    <name type="scientific">Acropora cervicornis</name>
    <name type="common">Staghorn coral</name>
    <dbReference type="NCBI Taxonomy" id="6130"/>
    <lineage>
        <taxon>Eukaryota</taxon>
        <taxon>Metazoa</taxon>
        <taxon>Cnidaria</taxon>
        <taxon>Anthozoa</taxon>
        <taxon>Hexacorallia</taxon>
        <taxon>Scleractinia</taxon>
        <taxon>Astrocoeniina</taxon>
        <taxon>Acroporidae</taxon>
        <taxon>Acropora</taxon>
    </lineage>
</organism>
<evidence type="ECO:0000313" key="2">
    <source>
        <dbReference type="Proteomes" id="UP001249851"/>
    </source>
</evidence>
<keyword evidence="2" id="KW-1185">Reference proteome</keyword>
<dbReference type="Proteomes" id="UP001249851">
    <property type="component" value="Unassembled WGS sequence"/>
</dbReference>
<dbReference type="EMBL" id="JARQWQ010000053">
    <property type="protein sequence ID" value="KAK2556850.1"/>
    <property type="molecule type" value="Genomic_DNA"/>
</dbReference>
<reference evidence="1" key="1">
    <citation type="journal article" date="2023" name="G3 (Bethesda)">
        <title>Whole genome assembly and annotation of the endangered Caribbean coral Acropora cervicornis.</title>
        <authorList>
            <person name="Selwyn J.D."/>
            <person name="Vollmer S.V."/>
        </authorList>
    </citation>
    <scope>NUCLEOTIDE SEQUENCE</scope>
    <source>
        <strain evidence="1">K2</strain>
    </source>
</reference>
<dbReference type="AlphaFoldDB" id="A0AAD9V108"/>
<sequence>MASSSLKRPIFSLYHSKDYLSCLTSYAYCDVKEFLNLLLVNFNSFVRHLGTSTLSGSRDLER</sequence>
<protein>
    <submittedName>
        <fullName evidence="1">Uncharacterized protein</fullName>
    </submittedName>
</protein>
<proteinExistence type="predicted"/>
<comment type="caution">
    <text evidence="1">The sequence shown here is derived from an EMBL/GenBank/DDBJ whole genome shotgun (WGS) entry which is preliminary data.</text>
</comment>